<evidence type="ECO:0000256" key="1">
    <source>
        <dbReference type="SAM" id="SignalP"/>
    </source>
</evidence>
<dbReference type="RefSeq" id="WP_087396072.1">
    <property type="nucleotide sequence ID" value="NZ_JACSPP010000006.1"/>
</dbReference>
<gene>
    <name evidence="2" type="ORF">H9625_03290</name>
</gene>
<comment type="caution">
    <text evidence="2">The sequence shown here is derived from an EMBL/GenBank/DDBJ whole genome shotgun (WGS) entry which is preliminary data.</text>
</comment>
<accession>A0ABR8Y5J2</accession>
<evidence type="ECO:0000313" key="3">
    <source>
        <dbReference type="Proteomes" id="UP000620874"/>
    </source>
</evidence>
<feature type="signal peptide" evidence="1">
    <location>
        <begin position="1"/>
        <end position="25"/>
    </location>
</feature>
<reference evidence="2 3" key="1">
    <citation type="submission" date="2020-08" db="EMBL/GenBank/DDBJ databases">
        <title>A Genomic Blueprint of the Chicken Gut Microbiome.</title>
        <authorList>
            <person name="Gilroy R."/>
            <person name="Ravi A."/>
            <person name="Getino M."/>
            <person name="Pursley I."/>
            <person name="Horton D.L."/>
            <person name="Alikhan N.-F."/>
            <person name="Baker D."/>
            <person name="Gharbi K."/>
            <person name="Hall N."/>
            <person name="Watson M."/>
            <person name="Adriaenssens E.M."/>
            <person name="Foster-Nyarko E."/>
            <person name="Jarju S."/>
            <person name="Secka A."/>
            <person name="Antonio M."/>
            <person name="Oren A."/>
            <person name="Chaudhuri R."/>
            <person name="La Ragione R.M."/>
            <person name="Hildebrand F."/>
            <person name="Pallen M.J."/>
        </authorList>
    </citation>
    <scope>NUCLEOTIDE SEQUENCE [LARGE SCALE GENOMIC DNA]</scope>
    <source>
        <strain evidence="2 3">Sa1CVN1</strain>
    </source>
</reference>
<evidence type="ECO:0008006" key="4">
    <source>
        <dbReference type="Google" id="ProtNLM"/>
    </source>
</evidence>
<evidence type="ECO:0000313" key="2">
    <source>
        <dbReference type="EMBL" id="MBD8039482.1"/>
    </source>
</evidence>
<keyword evidence="1" id="KW-0732">Signal</keyword>
<proteinExistence type="predicted"/>
<keyword evidence="3" id="KW-1185">Reference proteome</keyword>
<name>A0ABR8Y5J2_9BACT</name>
<sequence length="179" mass="20678">MKTNAFKGLFLLLCFCFLSCGSKKAKTAEAYPLGASGFPEWIKVAWRVSPEDTMVIVAMVNQSEKDCTLLMHDYLPKYPCYIYYQDNEGWKEVTGQMKLPRPSAHKKKERNYVEANPQSEEELEASNLVKIEAWQILRPGKPVRFDIPFYNITEGKVKKGLYRLTFLLAGRRCHIVFQL</sequence>
<dbReference type="EMBL" id="JACSPP010000006">
    <property type="protein sequence ID" value="MBD8039482.1"/>
    <property type="molecule type" value="Genomic_DNA"/>
</dbReference>
<organism evidence="2 3">
    <name type="scientific">Phocaeicola intestinalis</name>
    <dbReference type="NCBI Taxonomy" id="2762212"/>
    <lineage>
        <taxon>Bacteria</taxon>
        <taxon>Pseudomonadati</taxon>
        <taxon>Bacteroidota</taxon>
        <taxon>Bacteroidia</taxon>
        <taxon>Bacteroidales</taxon>
        <taxon>Bacteroidaceae</taxon>
        <taxon>Phocaeicola</taxon>
    </lineage>
</organism>
<dbReference type="Proteomes" id="UP000620874">
    <property type="component" value="Unassembled WGS sequence"/>
</dbReference>
<protein>
    <recommendedName>
        <fullName evidence="4">Lipoprotein</fullName>
    </recommendedName>
</protein>
<feature type="chain" id="PRO_5046895356" description="Lipoprotein" evidence="1">
    <location>
        <begin position="26"/>
        <end position="179"/>
    </location>
</feature>